<sequence length="123" mass="14055">MADYKATFLFIGSSYYHYENLICQTMRKVMILLFVLIPVFSNCTKDDSELIAQIREIAWNSLDDQEKSTVIIDWTQAKVEMTTYNDKSAYSVIFNTDADALLGPITVYVDPVTKKVLGYAGRF</sequence>
<evidence type="ECO:0000313" key="4">
    <source>
        <dbReference type="Proteomes" id="UP000396862"/>
    </source>
</evidence>
<name>A0A2P8C825_9BACT</name>
<proteinExistence type="predicted"/>
<gene>
    <name evidence="2" type="ORF">CLV93_11196</name>
    <name evidence="1" type="ORF">JCM18694_24820</name>
</gene>
<dbReference type="EMBL" id="PYGC01000011">
    <property type="protein sequence ID" value="PSK81119.1"/>
    <property type="molecule type" value="Genomic_DNA"/>
</dbReference>
<reference evidence="1 4" key="2">
    <citation type="submission" date="2019-10" db="EMBL/GenBank/DDBJ databases">
        <title>Prolixibacter strains distinguished by the presence of nitrate reductase genes were adept at nitrate-dependent anaerobic corrosion of metallic iron and carbon steel.</title>
        <authorList>
            <person name="Iino T."/>
            <person name="Shono N."/>
            <person name="Ito K."/>
            <person name="Nakamura R."/>
            <person name="Sueoka K."/>
            <person name="Harayama S."/>
            <person name="Ohkuma M."/>
        </authorList>
    </citation>
    <scope>NUCLEOTIDE SEQUENCE [LARGE SCALE GENOMIC DNA]</scope>
    <source>
        <strain evidence="1 4">MIC1-1</strain>
    </source>
</reference>
<evidence type="ECO:0000313" key="1">
    <source>
        <dbReference type="EMBL" id="GET22236.1"/>
    </source>
</evidence>
<organism evidence="2 3">
    <name type="scientific">Prolixibacter denitrificans</name>
    <dbReference type="NCBI Taxonomy" id="1541063"/>
    <lineage>
        <taxon>Bacteria</taxon>
        <taxon>Pseudomonadati</taxon>
        <taxon>Bacteroidota</taxon>
        <taxon>Bacteroidia</taxon>
        <taxon>Marinilabiliales</taxon>
        <taxon>Prolixibacteraceae</taxon>
        <taxon>Prolixibacter</taxon>
    </lineage>
</organism>
<comment type="caution">
    <text evidence="2">The sequence shown here is derived from an EMBL/GenBank/DDBJ whole genome shotgun (WGS) entry which is preliminary data.</text>
</comment>
<protein>
    <submittedName>
        <fullName evidence="2">Uncharacterized protein</fullName>
    </submittedName>
</protein>
<dbReference type="AlphaFoldDB" id="A0A2P8C825"/>
<keyword evidence="4" id="KW-1185">Reference proteome</keyword>
<accession>A0A2P8C825</accession>
<evidence type="ECO:0000313" key="3">
    <source>
        <dbReference type="Proteomes" id="UP000240621"/>
    </source>
</evidence>
<dbReference type="EMBL" id="BLAU01000001">
    <property type="protein sequence ID" value="GET22236.1"/>
    <property type="molecule type" value="Genomic_DNA"/>
</dbReference>
<dbReference type="Proteomes" id="UP000240621">
    <property type="component" value="Unassembled WGS sequence"/>
</dbReference>
<evidence type="ECO:0000313" key="2">
    <source>
        <dbReference type="EMBL" id="PSK81119.1"/>
    </source>
</evidence>
<dbReference type="Proteomes" id="UP000396862">
    <property type="component" value="Unassembled WGS sequence"/>
</dbReference>
<reference evidence="2 3" key="1">
    <citation type="submission" date="2018-03" db="EMBL/GenBank/DDBJ databases">
        <title>Genomic Encyclopedia of Archaeal and Bacterial Type Strains, Phase II (KMG-II): from individual species to whole genera.</title>
        <authorList>
            <person name="Goeker M."/>
        </authorList>
    </citation>
    <scope>NUCLEOTIDE SEQUENCE [LARGE SCALE GENOMIC DNA]</scope>
    <source>
        <strain evidence="2 3">DSM 27267</strain>
    </source>
</reference>